<dbReference type="SUPFAM" id="SSF63418">
    <property type="entry name" value="MurE/MurF N-terminal domain"/>
    <property type="match status" value="1"/>
</dbReference>
<dbReference type="InterPro" id="IPR035911">
    <property type="entry name" value="MurE/MurF_N"/>
</dbReference>
<accession>A0A841I1S4</accession>
<evidence type="ECO:0000259" key="12">
    <source>
        <dbReference type="Pfam" id="PF02875"/>
    </source>
</evidence>
<dbReference type="GO" id="GO:0008360">
    <property type="term" value="P:regulation of cell shape"/>
    <property type="evidence" value="ECO:0007669"/>
    <property type="project" value="UniProtKB-KW"/>
</dbReference>
<comment type="subcellular location">
    <subcellularLocation>
        <location evidence="10">Cytoplasm</location>
    </subcellularLocation>
</comment>
<evidence type="ECO:0000313" key="14">
    <source>
        <dbReference type="EMBL" id="MBB6098012.1"/>
    </source>
</evidence>
<keyword evidence="2 14" id="KW-0436">Ligase</keyword>
<feature type="domain" description="Mur ligase N-terminal catalytic" evidence="11">
    <location>
        <begin position="23"/>
        <end position="65"/>
    </location>
</feature>
<keyword evidence="1" id="KW-0963">Cytoplasm</keyword>
<keyword evidence="9 10" id="KW-0961">Cell wall biogenesis/degradation</keyword>
<dbReference type="Pfam" id="PF08245">
    <property type="entry name" value="Mur_ligase_M"/>
    <property type="match status" value="1"/>
</dbReference>
<proteinExistence type="predicted"/>
<feature type="domain" description="Mur ligase C-terminal" evidence="12">
    <location>
        <begin position="288"/>
        <end position="397"/>
    </location>
</feature>
<dbReference type="UniPathway" id="UPA00219"/>
<dbReference type="InterPro" id="IPR000713">
    <property type="entry name" value="Mur_ligase_N"/>
</dbReference>
<dbReference type="PANTHER" id="PTHR43024:SF1">
    <property type="entry name" value="UDP-N-ACETYLMURAMOYL-TRIPEPTIDE--D-ALANYL-D-ALANINE LIGASE"/>
    <property type="match status" value="1"/>
</dbReference>
<comment type="function">
    <text evidence="10">Involved in cell wall formation. Catalyzes the final step in the synthesis of UDP-N-acetylmuramoyl-pentapeptide, the precursor of murein.</text>
</comment>
<evidence type="ECO:0000313" key="15">
    <source>
        <dbReference type="Proteomes" id="UP000569951"/>
    </source>
</evidence>
<evidence type="ECO:0000259" key="11">
    <source>
        <dbReference type="Pfam" id="PF01225"/>
    </source>
</evidence>
<comment type="catalytic activity">
    <reaction evidence="10">
        <text>D-alanyl-D-alanine + UDP-N-acetyl-alpha-D-muramoyl-L-alanyl-gamma-D-glutamyl-meso-2,6-diaminopimelate + ATP = UDP-N-acetyl-alpha-D-muramoyl-L-alanyl-gamma-D-glutamyl-meso-2,6-diaminopimeloyl-D-alanyl-D-alanine + ADP + phosphate + H(+)</text>
        <dbReference type="Rhea" id="RHEA:28374"/>
        <dbReference type="ChEBI" id="CHEBI:15378"/>
        <dbReference type="ChEBI" id="CHEBI:30616"/>
        <dbReference type="ChEBI" id="CHEBI:43474"/>
        <dbReference type="ChEBI" id="CHEBI:57822"/>
        <dbReference type="ChEBI" id="CHEBI:61386"/>
        <dbReference type="ChEBI" id="CHEBI:83905"/>
        <dbReference type="ChEBI" id="CHEBI:456216"/>
        <dbReference type="EC" id="6.3.2.10"/>
    </reaction>
</comment>
<reference evidence="14 15" key="1">
    <citation type="submission" date="2020-08" db="EMBL/GenBank/DDBJ databases">
        <title>Genomic Encyclopedia of Type Strains, Phase IV (KMG-IV): sequencing the most valuable type-strain genomes for metagenomic binning, comparative biology and taxonomic classification.</title>
        <authorList>
            <person name="Goeker M."/>
        </authorList>
    </citation>
    <scope>NUCLEOTIDE SEQUENCE [LARGE SCALE GENOMIC DNA]</scope>
    <source>
        <strain evidence="14 15">DSM 21458</strain>
    </source>
</reference>
<evidence type="ECO:0000256" key="1">
    <source>
        <dbReference type="ARBA" id="ARBA00022490"/>
    </source>
</evidence>
<evidence type="ECO:0000256" key="7">
    <source>
        <dbReference type="ARBA" id="ARBA00022984"/>
    </source>
</evidence>
<dbReference type="SUPFAM" id="SSF53244">
    <property type="entry name" value="MurD-like peptide ligases, peptide-binding domain"/>
    <property type="match status" value="1"/>
</dbReference>
<comment type="pathway">
    <text evidence="10">Cell wall biogenesis; peptidoglycan biosynthesis.</text>
</comment>
<dbReference type="Gene3D" id="3.90.190.20">
    <property type="entry name" value="Mur ligase, C-terminal domain"/>
    <property type="match status" value="1"/>
</dbReference>
<sequence>MIDPQALPLAARVHPDARPARRITFDSREAGPDTAFAALRGETAHGNDYAQAALEAGAPFVLTDLDLPRAVQVPDARAALRAWARHARDTHAHPVVGITGSVGKTTAKEYAAAALGAEKTPGNLNTLDAIACFLLEHAGEDRPLVVEMGIDRPGEMAELMALVSPDYGIVTAVGESHLEALGSVEGVAREKGGILQARRAGLVSVQAAAFYPGVPTYGFEGASYGGENLHTDLEAARFRFRGVDVTLPAASPVVAEAAVLGLALAAELGLDLPTAAARLRDVDVPGGRYRVHRGPITFIDDTYNANPLSMRAALEALARYPGRRVAVLGEMRELGPDSDHFHREIAAFARAHADVVYSFGDRASLLSDRPFETVEALVAALTAELRPGDTVLFKASRGVRLERVLSPLLEAQRA</sequence>
<gene>
    <name evidence="14" type="ORF">HNR42_001435</name>
</gene>
<keyword evidence="15" id="KW-1185">Reference proteome</keyword>
<protein>
    <recommendedName>
        <fullName evidence="10">UDP-N-acetylmuramoyl-tripeptide--D-alanyl-D-alanine ligase</fullName>
        <ecNumber evidence="10">6.3.2.10</ecNumber>
    </recommendedName>
</protein>
<dbReference type="GO" id="GO:0047480">
    <property type="term" value="F:UDP-N-acetylmuramoyl-tripeptide-D-alanyl-D-alanine ligase activity"/>
    <property type="evidence" value="ECO:0007669"/>
    <property type="project" value="UniProtKB-EC"/>
</dbReference>
<dbReference type="PANTHER" id="PTHR43024">
    <property type="entry name" value="UDP-N-ACETYLMURAMOYL-TRIPEPTIDE--D-ALANYL-D-ALANINE LIGASE"/>
    <property type="match status" value="1"/>
</dbReference>
<evidence type="ECO:0000256" key="9">
    <source>
        <dbReference type="ARBA" id="ARBA00023316"/>
    </source>
</evidence>
<keyword evidence="3 10" id="KW-0132">Cell division</keyword>
<dbReference type="GO" id="GO:0051301">
    <property type="term" value="P:cell division"/>
    <property type="evidence" value="ECO:0007669"/>
    <property type="project" value="UniProtKB-KW"/>
</dbReference>
<dbReference type="AlphaFoldDB" id="A0A841I1S4"/>
<dbReference type="InterPro" id="IPR051046">
    <property type="entry name" value="MurCDEF_CellWall_CoF430Synth"/>
</dbReference>
<keyword evidence="8 10" id="KW-0131">Cell cycle</keyword>
<evidence type="ECO:0000256" key="10">
    <source>
        <dbReference type="RuleBase" id="RU004136"/>
    </source>
</evidence>
<evidence type="ECO:0000256" key="4">
    <source>
        <dbReference type="ARBA" id="ARBA00022741"/>
    </source>
</evidence>
<dbReference type="RefSeq" id="WP_183985995.1">
    <property type="nucleotide sequence ID" value="NZ_JACHHG010000004.1"/>
</dbReference>
<dbReference type="Proteomes" id="UP000569951">
    <property type="component" value="Unassembled WGS sequence"/>
</dbReference>
<keyword evidence="5" id="KW-0067">ATP-binding</keyword>
<keyword evidence="4" id="KW-0547">Nucleotide-binding</keyword>
<dbReference type="InterPro" id="IPR004101">
    <property type="entry name" value="Mur_ligase_C"/>
</dbReference>
<dbReference type="InterPro" id="IPR013221">
    <property type="entry name" value="Mur_ligase_cen"/>
</dbReference>
<dbReference type="SUPFAM" id="SSF53623">
    <property type="entry name" value="MurD-like peptide ligases, catalytic domain"/>
    <property type="match status" value="1"/>
</dbReference>
<dbReference type="InterPro" id="IPR005863">
    <property type="entry name" value="UDP-N-AcMur_synth"/>
</dbReference>
<dbReference type="EC" id="6.3.2.10" evidence="10"/>
<organism evidence="14 15">
    <name type="scientific">Deinobacterium chartae</name>
    <dbReference type="NCBI Taxonomy" id="521158"/>
    <lineage>
        <taxon>Bacteria</taxon>
        <taxon>Thermotogati</taxon>
        <taxon>Deinococcota</taxon>
        <taxon>Deinococci</taxon>
        <taxon>Deinococcales</taxon>
        <taxon>Deinococcaceae</taxon>
        <taxon>Deinobacterium</taxon>
    </lineage>
</organism>
<name>A0A841I1S4_9DEIO</name>
<dbReference type="Gene3D" id="3.40.1390.10">
    <property type="entry name" value="MurE/MurF, N-terminal domain"/>
    <property type="match status" value="1"/>
</dbReference>
<feature type="domain" description="Mur ligase central" evidence="13">
    <location>
        <begin position="98"/>
        <end position="199"/>
    </location>
</feature>
<evidence type="ECO:0000256" key="5">
    <source>
        <dbReference type="ARBA" id="ARBA00022840"/>
    </source>
</evidence>
<evidence type="ECO:0000256" key="2">
    <source>
        <dbReference type="ARBA" id="ARBA00022598"/>
    </source>
</evidence>
<evidence type="ECO:0000256" key="8">
    <source>
        <dbReference type="ARBA" id="ARBA00023306"/>
    </source>
</evidence>
<dbReference type="InterPro" id="IPR036615">
    <property type="entry name" value="Mur_ligase_C_dom_sf"/>
</dbReference>
<dbReference type="GO" id="GO:0009252">
    <property type="term" value="P:peptidoglycan biosynthetic process"/>
    <property type="evidence" value="ECO:0007669"/>
    <property type="project" value="UniProtKB-UniPathway"/>
</dbReference>
<dbReference type="Pfam" id="PF02875">
    <property type="entry name" value="Mur_ligase_C"/>
    <property type="match status" value="1"/>
</dbReference>
<dbReference type="Pfam" id="PF01225">
    <property type="entry name" value="Mur_ligase"/>
    <property type="match status" value="1"/>
</dbReference>
<dbReference type="EMBL" id="JACHHG010000004">
    <property type="protein sequence ID" value="MBB6098012.1"/>
    <property type="molecule type" value="Genomic_DNA"/>
</dbReference>
<evidence type="ECO:0000259" key="13">
    <source>
        <dbReference type="Pfam" id="PF08245"/>
    </source>
</evidence>
<dbReference type="Gene3D" id="3.40.1190.10">
    <property type="entry name" value="Mur-like, catalytic domain"/>
    <property type="match status" value="1"/>
</dbReference>
<dbReference type="GO" id="GO:0071555">
    <property type="term" value="P:cell wall organization"/>
    <property type="evidence" value="ECO:0007669"/>
    <property type="project" value="UniProtKB-KW"/>
</dbReference>
<dbReference type="GO" id="GO:0005524">
    <property type="term" value="F:ATP binding"/>
    <property type="evidence" value="ECO:0007669"/>
    <property type="project" value="UniProtKB-KW"/>
</dbReference>
<keyword evidence="7 10" id="KW-0573">Peptidoglycan synthesis</keyword>
<dbReference type="GO" id="GO:0005737">
    <property type="term" value="C:cytoplasm"/>
    <property type="evidence" value="ECO:0007669"/>
    <property type="project" value="UniProtKB-SubCell"/>
</dbReference>
<comment type="caution">
    <text evidence="14">The sequence shown here is derived from an EMBL/GenBank/DDBJ whole genome shotgun (WGS) entry which is preliminary data.</text>
</comment>
<dbReference type="InterPro" id="IPR036565">
    <property type="entry name" value="Mur-like_cat_sf"/>
</dbReference>
<keyword evidence="6 10" id="KW-0133">Cell shape</keyword>
<evidence type="ECO:0000256" key="3">
    <source>
        <dbReference type="ARBA" id="ARBA00022618"/>
    </source>
</evidence>
<dbReference type="NCBIfam" id="TIGR01143">
    <property type="entry name" value="murF"/>
    <property type="match status" value="1"/>
</dbReference>
<evidence type="ECO:0000256" key="6">
    <source>
        <dbReference type="ARBA" id="ARBA00022960"/>
    </source>
</evidence>